<dbReference type="PROSITE" id="PS50837">
    <property type="entry name" value="NACHT"/>
    <property type="match status" value="1"/>
</dbReference>
<keyword evidence="4" id="KW-0677">Repeat</keyword>
<dbReference type="GO" id="GO:0005737">
    <property type="term" value="C:cytoplasm"/>
    <property type="evidence" value="ECO:0007669"/>
    <property type="project" value="UniProtKB-SubCell"/>
</dbReference>
<dbReference type="InterPro" id="IPR051261">
    <property type="entry name" value="NLR"/>
</dbReference>
<dbReference type="Ensembl" id="ENSAPET00000005689.1">
    <property type="protein sequence ID" value="ENSAPEP00000005545.1"/>
    <property type="gene ID" value="ENSAPEG00000003983.1"/>
</dbReference>
<dbReference type="InterPro" id="IPR004020">
    <property type="entry name" value="DAPIN"/>
</dbReference>
<feature type="region of interest" description="Disordered" evidence="5">
    <location>
        <begin position="1"/>
        <end position="38"/>
    </location>
</feature>
<dbReference type="InterPro" id="IPR041267">
    <property type="entry name" value="NLRP_HD2"/>
</dbReference>
<evidence type="ECO:0000259" key="6">
    <source>
        <dbReference type="PROSITE" id="PS50837"/>
    </source>
</evidence>
<evidence type="ECO:0000256" key="2">
    <source>
        <dbReference type="ARBA" id="ARBA00022490"/>
    </source>
</evidence>
<accession>A0A3P8S0M0</accession>
<dbReference type="Pfam" id="PF17776">
    <property type="entry name" value="NLRC4_HD2"/>
    <property type="match status" value="1"/>
</dbReference>
<feature type="compositionally biased region" description="Basic and acidic residues" evidence="5">
    <location>
        <begin position="82"/>
        <end position="94"/>
    </location>
</feature>
<dbReference type="SUPFAM" id="SSF47986">
    <property type="entry name" value="DEATH domain"/>
    <property type="match status" value="1"/>
</dbReference>
<organism evidence="7 8">
    <name type="scientific">Amphiprion percula</name>
    <name type="common">Orange clownfish</name>
    <name type="synonym">Lutjanus percula</name>
    <dbReference type="NCBI Taxonomy" id="161767"/>
    <lineage>
        <taxon>Eukaryota</taxon>
        <taxon>Metazoa</taxon>
        <taxon>Chordata</taxon>
        <taxon>Craniata</taxon>
        <taxon>Vertebrata</taxon>
        <taxon>Euteleostomi</taxon>
        <taxon>Actinopterygii</taxon>
        <taxon>Neopterygii</taxon>
        <taxon>Teleostei</taxon>
        <taxon>Neoteleostei</taxon>
        <taxon>Acanthomorphata</taxon>
        <taxon>Ovalentaria</taxon>
        <taxon>Pomacentridae</taxon>
        <taxon>Amphiprion</taxon>
    </lineage>
</organism>
<dbReference type="Pfam" id="PF02758">
    <property type="entry name" value="PYRIN"/>
    <property type="match status" value="1"/>
</dbReference>
<evidence type="ECO:0000256" key="1">
    <source>
        <dbReference type="ARBA" id="ARBA00004496"/>
    </source>
</evidence>
<proteinExistence type="predicted"/>
<protein>
    <submittedName>
        <fullName evidence="7">NLR family, CARD domain containing 3-like 1</fullName>
    </submittedName>
</protein>
<evidence type="ECO:0000313" key="8">
    <source>
        <dbReference type="Proteomes" id="UP000265080"/>
    </source>
</evidence>
<keyword evidence="3" id="KW-0433">Leucine-rich repeat</keyword>
<feature type="domain" description="NACHT" evidence="6">
    <location>
        <begin position="321"/>
        <end position="455"/>
    </location>
</feature>
<dbReference type="STRING" id="161767.ENSAPEP00000005545"/>
<dbReference type="InterPro" id="IPR029495">
    <property type="entry name" value="NACHT-assoc"/>
</dbReference>
<dbReference type="SMART" id="SM01289">
    <property type="entry name" value="PYRIN"/>
    <property type="match status" value="1"/>
</dbReference>
<evidence type="ECO:0000313" key="7">
    <source>
        <dbReference type="Ensembl" id="ENSAPEP00000005545.1"/>
    </source>
</evidence>
<keyword evidence="2" id="KW-0963">Cytoplasm</keyword>
<sequence length="758" mass="87863">MDDTDEAMVTPSGSSSIGEAVSGRAMTHSPEPNEDDIYYIPERRPSLDLGPDPMDTTNWHYVDQALSPAQSYKSMTSEENSDEMRDEDRSPTRIKLERTDSFSSCYSFDSDDCEKKTIKVKSKDDVSDPSDEPEINENLDKIKHPSVTVAFTFKAICKTLEQLSDFQLLQFKSILWKDYPQSFNIPPQTLDMVDLVDRLLECYSLEESLHLTRTILTKIEQKSALELLETLCIRNEVRYELCQSLRKIYGEVSEDLAMEGEKRPFDDVFVCPTITSTSNNGPNTEHEVLTIEKLHSNSKPAKMLTTRDIFPSKSDDVRYGNLVFFTGVAGSGKSMAVRRLILDWVEERSHKHVDFLFPLPFRDLKQFEGKEVSIVDMIQTFYPETAKLRRKDFSNEDCKILFIFDGLDEYNGELDFHNISYIIDEICSVSLQKIVVNLMRGRLLYRSLFLVTSRPQVKGCIPWDTSHKRIEMFGFSDPEKDEYFKKRLKDADQADRVIAYVSSYKTLRIMCHLPLFCSLVADECEHIFREQGIQAELPKSITYMYTKLMLTLMRQHRKFRAPARTPEEERNFLMKLGKLAFNMLEKDSFKIVKYQWTDLDICDREAVINSGLCTQYLVAPFVLHQEEYVSFLHPTMQEYLTALYAILSYRNLGKNIFEQPTKNKFKGMFKGHKEMEMYKCAVEKSLLCEDGKFDFVLRFLFGLSAKTNQDLLESLYTSPLKCPNFIEEATALITKKIRENQYPNRTSNLQQCLVELDF</sequence>
<dbReference type="InterPro" id="IPR007111">
    <property type="entry name" value="NACHT_NTPase"/>
</dbReference>
<evidence type="ECO:0000256" key="5">
    <source>
        <dbReference type="SAM" id="MobiDB-lite"/>
    </source>
</evidence>
<reference evidence="7" key="2">
    <citation type="submission" date="2025-05" db="UniProtKB">
        <authorList>
            <consortium name="Ensembl"/>
        </authorList>
    </citation>
    <scope>IDENTIFICATION</scope>
</reference>
<dbReference type="SMART" id="SM01288">
    <property type="entry name" value="FISNA"/>
    <property type="match status" value="1"/>
</dbReference>
<dbReference type="Gene3D" id="3.40.50.300">
    <property type="entry name" value="P-loop containing nucleotide triphosphate hydrolases"/>
    <property type="match status" value="1"/>
</dbReference>
<dbReference type="Ensembl" id="ENSAPET00000005698.1">
    <property type="protein sequence ID" value="ENSAPEP00000005554.1"/>
    <property type="gene ID" value="ENSAPEG00000003983.1"/>
</dbReference>
<dbReference type="Pfam" id="PF05729">
    <property type="entry name" value="NACHT"/>
    <property type="match status" value="1"/>
</dbReference>
<dbReference type="InterPro" id="IPR027417">
    <property type="entry name" value="P-loop_NTPase"/>
</dbReference>
<dbReference type="OMA" id="HVTFLFP"/>
<comment type="subcellular location">
    <subcellularLocation>
        <location evidence="1">Cytoplasm</location>
    </subcellularLocation>
</comment>
<dbReference type="AlphaFoldDB" id="A0A3P8S0M0"/>
<dbReference type="InterPro" id="IPR011029">
    <property type="entry name" value="DEATH-like_dom_sf"/>
</dbReference>
<dbReference type="Proteomes" id="UP000265080">
    <property type="component" value="Chromosome 15"/>
</dbReference>
<dbReference type="PANTHER" id="PTHR24106">
    <property type="entry name" value="NACHT, LRR AND CARD DOMAINS-CONTAINING"/>
    <property type="match status" value="1"/>
</dbReference>
<dbReference type="SUPFAM" id="SSF52540">
    <property type="entry name" value="P-loop containing nucleoside triphosphate hydrolases"/>
    <property type="match status" value="1"/>
</dbReference>
<name>A0A3P8S0M0_AMPPE</name>
<evidence type="ECO:0000256" key="3">
    <source>
        <dbReference type="ARBA" id="ARBA00022614"/>
    </source>
</evidence>
<dbReference type="Pfam" id="PF14484">
    <property type="entry name" value="FISNA"/>
    <property type="match status" value="1"/>
</dbReference>
<dbReference type="Gene3D" id="1.10.533.10">
    <property type="entry name" value="Death Domain, Fas"/>
    <property type="match status" value="1"/>
</dbReference>
<reference evidence="7 8" key="1">
    <citation type="submission" date="2018-03" db="EMBL/GenBank/DDBJ databases">
        <title>Finding Nemo's genes: A chromosome-scale reference assembly of the genome of the orange clownfish Amphiprion percula.</title>
        <authorList>
            <person name="Lehmann R."/>
        </authorList>
    </citation>
    <scope>NUCLEOTIDE SEQUENCE</scope>
</reference>
<dbReference type="GeneTree" id="ENSGT01070000253760"/>
<keyword evidence="8" id="KW-1185">Reference proteome</keyword>
<feature type="region of interest" description="Disordered" evidence="5">
    <location>
        <begin position="70"/>
        <end position="94"/>
    </location>
</feature>
<evidence type="ECO:0000256" key="4">
    <source>
        <dbReference type="ARBA" id="ARBA00022737"/>
    </source>
</evidence>